<comment type="caution">
    <text evidence="1">The sequence shown here is derived from an EMBL/GenBank/DDBJ whole genome shotgun (WGS) entry which is preliminary data.</text>
</comment>
<dbReference type="EMBL" id="JACCQK010000277">
    <property type="protein sequence ID" value="MBG0779318.1"/>
    <property type="molecule type" value="Genomic_DNA"/>
</dbReference>
<sequence length="133" mass="14887">MTMEIEFPGNKKVNARYNGFTIETDQAREEGGDGSAPEPFDLFLASMGTCAGIYVIYFCEERKIDTTGLKMSLSFDRNEQTHLIENVNIDISLPPGFPKKYRSAIIKTAGLCTVKRNILKAPEFKVTAQIRES</sequence>
<evidence type="ECO:0000313" key="1">
    <source>
        <dbReference type="EMBL" id="MBG0779318.1"/>
    </source>
</evidence>
<dbReference type="InterPro" id="IPR015946">
    <property type="entry name" value="KH_dom-like_a/b"/>
</dbReference>
<reference evidence="1" key="1">
    <citation type="submission" date="2020-07" db="EMBL/GenBank/DDBJ databases">
        <title>Severe corrosion of carbon steel in oil field produced water can be linked to methanogenic archaea containing a special type of NiFe hydrogenase.</title>
        <authorList>
            <person name="Lahme S."/>
            <person name="Mand J."/>
            <person name="Longwell J."/>
            <person name="Smith R."/>
            <person name="Enning D."/>
        </authorList>
    </citation>
    <scope>NUCLEOTIDE SEQUENCE</scope>
    <source>
        <strain evidence="1">MIC098Bin6</strain>
    </source>
</reference>
<dbReference type="Pfam" id="PF02566">
    <property type="entry name" value="OsmC"/>
    <property type="match status" value="1"/>
</dbReference>
<accession>A0A931CRC0</accession>
<proteinExistence type="predicted"/>
<dbReference type="Proteomes" id="UP000706172">
    <property type="component" value="Unassembled WGS sequence"/>
</dbReference>
<name>A0A931CRC0_9BACT</name>
<dbReference type="Gene3D" id="3.30.300.20">
    <property type="match status" value="1"/>
</dbReference>
<dbReference type="PANTHER" id="PTHR39624">
    <property type="entry name" value="PROTEIN INVOLVED IN RIMO-MEDIATED BETA-METHYLTHIOLATION OF RIBOSOMAL PROTEIN S12 YCAO"/>
    <property type="match status" value="1"/>
</dbReference>
<dbReference type="InterPro" id="IPR003718">
    <property type="entry name" value="OsmC/Ohr_fam"/>
</dbReference>
<dbReference type="SUPFAM" id="SSF82784">
    <property type="entry name" value="OsmC-like"/>
    <property type="match status" value="1"/>
</dbReference>
<dbReference type="PANTHER" id="PTHR39624:SF2">
    <property type="entry name" value="OSMC-LIKE PROTEIN"/>
    <property type="match status" value="1"/>
</dbReference>
<evidence type="ECO:0000313" key="2">
    <source>
        <dbReference type="Proteomes" id="UP000706172"/>
    </source>
</evidence>
<dbReference type="AlphaFoldDB" id="A0A931CRC0"/>
<protein>
    <submittedName>
        <fullName evidence="1">OsmC family protein</fullName>
    </submittedName>
</protein>
<dbReference type="InterPro" id="IPR036102">
    <property type="entry name" value="OsmC/Ohrsf"/>
</dbReference>
<organism evidence="1 2">
    <name type="scientific">Desulfotignum balticum</name>
    <dbReference type="NCBI Taxonomy" id="115781"/>
    <lineage>
        <taxon>Bacteria</taxon>
        <taxon>Pseudomonadati</taxon>
        <taxon>Thermodesulfobacteriota</taxon>
        <taxon>Desulfobacteria</taxon>
        <taxon>Desulfobacterales</taxon>
        <taxon>Desulfobacteraceae</taxon>
        <taxon>Desulfotignum</taxon>
    </lineage>
</organism>
<gene>
    <name evidence="1" type="ORF">H0S81_05265</name>
</gene>